<gene>
    <name evidence="4" type="ORF">OLMES_4740</name>
</gene>
<keyword evidence="4" id="KW-0418">Kinase</keyword>
<dbReference type="PANTHER" id="PTHR20858:SF17">
    <property type="entry name" value="HYDROXYMETHYLPYRIMIDINE_PHOSPHOMETHYLPYRIMIDINE KINASE THI20-RELATED"/>
    <property type="match status" value="1"/>
</dbReference>
<dbReference type="AlphaFoldDB" id="A0A1Y0IEZ8"/>
<evidence type="ECO:0000259" key="3">
    <source>
        <dbReference type="Pfam" id="PF08543"/>
    </source>
</evidence>
<dbReference type="Proteomes" id="UP000196027">
    <property type="component" value="Chromosome"/>
</dbReference>
<comment type="pathway">
    <text evidence="1">Cofactor biosynthesis; thiamine diphosphate biosynthesis.</text>
</comment>
<evidence type="ECO:0000313" key="4">
    <source>
        <dbReference type="EMBL" id="ARU58729.1"/>
    </source>
</evidence>
<dbReference type="GO" id="GO:0009228">
    <property type="term" value="P:thiamine biosynthetic process"/>
    <property type="evidence" value="ECO:0007669"/>
    <property type="project" value="InterPro"/>
</dbReference>
<dbReference type="OrthoDB" id="9810880at2"/>
<sequence length="259" mass="27552">MPRYTSPPNVLILSGLDPSGGAGIQADIQTTSLLGCHPLPIVTLNTVQTTARVLQSQAVSAQFIRQQIEALQTDVRINAIKVGALGDSQIIEVVRAAAAQLSVPLIIDPVLRAGGGGKLFNGHRARADYEKLYPLCTLITPNSEELLELTGASTINDAVVSLTASGCEHILVTGGHEPGAELENRLYGQGKLIARWQWTRIEGEFHGTGCTLAAAISAGLAKGYNLIKSCKEAQTFTDKAIRNAYRIGQGQSIPCRIED</sequence>
<dbReference type="UniPathway" id="UPA00060">
    <property type="reaction ID" value="UER00138"/>
</dbReference>
<keyword evidence="4" id="KW-0808">Transferase</keyword>
<dbReference type="GO" id="GO:0008902">
    <property type="term" value="F:hydroxymethylpyrimidine kinase activity"/>
    <property type="evidence" value="ECO:0007669"/>
    <property type="project" value="UniProtKB-EC"/>
</dbReference>
<dbReference type="InterPro" id="IPR029056">
    <property type="entry name" value="Ribokinase-like"/>
</dbReference>
<dbReference type="GO" id="GO:0008972">
    <property type="term" value="F:phosphomethylpyrimidine kinase activity"/>
    <property type="evidence" value="ECO:0007669"/>
    <property type="project" value="InterPro"/>
</dbReference>
<evidence type="ECO:0000256" key="1">
    <source>
        <dbReference type="ARBA" id="ARBA00004948"/>
    </source>
</evidence>
<dbReference type="InterPro" id="IPR013749">
    <property type="entry name" value="PM/HMP-P_kinase-1"/>
</dbReference>
<protein>
    <recommendedName>
        <fullName evidence="2">hydroxymethylpyrimidine kinase</fullName>
        <ecNumber evidence="2">2.7.1.49</ecNumber>
    </recommendedName>
</protein>
<feature type="domain" description="Pyridoxamine kinase/Phosphomethylpyrimidine kinase" evidence="3">
    <location>
        <begin position="17"/>
        <end position="251"/>
    </location>
</feature>
<dbReference type="KEGG" id="ome:OLMES_4740"/>
<dbReference type="RefSeq" id="WP_087463473.1">
    <property type="nucleotide sequence ID" value="NZ_CP021425.1"/>
</dbReference>
<dbReference type="InterPro" id="IPR004399">
    <property type="entry name" value="HMP/HMP-P_kinase_dom"/>
</dbReference>
<dbReference type="GO" id="GO:0005829">
    <property type="term" value="C:cytosol"/>
    <property type="evidence" value="ECO:0007669"/>
    <property type="project" value="TreeGrafter"/>
</dbReference>
<accession>A0A1Y0IEZ8</accession>
<evidence type="ECO:0000313" key="5">
    <source>
        <dbReference type="Proteomes" id="UP000196027"/>
    </source>
</evidence>
<dbReference type="EMBL" id="CP021425">
    <property type="protein sequence ID" value="ARU58729.1"/>
    <property type="molecule type" value="Genomic_DNA"/>
</dbReference>
<dbReference type="PANTHER" id="PTHR20858">
    <property type="entry name" value="PHOSPHOMETHYLPYRIMIDINE KINASE"/>
    <property type="match status" value="1"/>
</dbReference>
<reference evidence="4 5" key="1">
    <citation type="submission" date="2017-05" db="EMBL/GenBank/DDBJ databases">
        <title>Genomic insights into alkan degradation activity of Oleiphilus messinensis.</title>
        <authorList>
            <person name="Kozyavkin S.A."/>
            <person name="Slesarev A.I."/>
            <person name="Golyshin P.N."/>
            <person name="Korzhenkov A."/>
            <person name="Golyshina O.N."/>
            <person name="Toshchakov S.V."/>
        </authorList>
    </citation>
    <scope>NUCLEOTIDE SEQUENCE [LARGE SCALE GENOMIC DNA]</scope>
    <source>
        <strain evidence="4 5">ME102</strain>
    </source>
</reference>
<dbReference type="SUPFAM" id="SSF53613">
    <property type="entry name" value="Ribokinase-like"/>
    <property type="match status" value="1"/>
</dbReference>
<dbReference type="CDD" id="cd01169">
    <property type="entry name" value="HMPP_kinase"/>
    <property type="match status" value="1"/>
</dbReference>
<dbReference type="Pfam" id="PF08543">
    <property type="entry name" value="Phos_pyr_kin"/>
    <property type="match status" value="1"/>
</dbReference>
<dbReference type="Gene3D" id="3.40.1190.20">
    <property type="match status" value="1"/>
</dbReference>
<proteinExistence type="predicted"/>
<organism evidence="4 5">
    <name type="scientific">Oleiphilus messinensis</name>
    <dbReference type="NCBI Taxonomy" id="141451"/>
    <lineage>
        <taxon>Bacteria</taxon>
        <taxon>Pseudomonadati</taxon>
        <taxon>Pseudomonadota</taxon>
        <taxon>Gammaproteobacteria</taxon>
        <taxon>Oceanospirillales</taxon>
        <taxon>Oleiphilaceae</taxon>
        <taxon>Oleiphilus</taxon>
    </lineage>
</organism>
<dbReference type="GO" id="GO:0009229">
    <property type="term" value="P:thiamine diphosphate biosynthetic process"/>
    <property type="evidence" value="ECO:0007669"/>
    <property type="project" value="UniProtKB-UniPathway"/>
</dbReference>
<name>A0A1Y0IEZ8_9GAMM</name>
<evidence type="ECO:0000256" key="2">
    <source>
        <dbReference type="ARBA" id="ARBA00012135"/>
    </source>
</evidence>
<dbReference type="EC" id="2.7.1.49" evidence="2"/>
<keyword evidence="5" id="KW-1185">Reference proteome</keyword>